<dbReference type="EMBL" id="JBDJPC010000007">
    <property type="protein sequence ID" value="KAL1494461.1"/>
    <property type="molecule type" value="Genomic_DNA"/>
</dbReference>
<evidence type="ECO:0000256" key="2">
    <source>
        <dbReference type="SAM" id="SignalP"/>
    </source>
</evidence>
<dbReference type="Proteomes" id="UP001566132">
    <property type="component" value="Unassembled WGS sequence"/>
</dbReference>
<gene>
    <name evidence="3" type="ORF">ABEB36_010059</name>
</gene>
<reference evidence="3 4" key="1">
    <citation type="submission" date="2024-05" db="EMBL/GenBank/DDBJ databases">
        <title>Genetic variation in Jamaican populations of the coffee berry borer (Hypothenemus hampei).</title>
        <authorList>
            <person name="Errbii M."/>
            <person name="Myrie A."/>
        </authorList>
    </citation>
    <scope>NUCLEOTIDE SEQUENCE [LARGE SCALE GENOMIC DNA]</scope>
    <source>
        <strain evidence="3">JA-Hopewell-2020-01-JO</strain>
        <tissue evidence="3">Whole body</tissue>
    </source>
</reference>
<dbReference type="AlphaFoldDB" id="A0ABD1EIV2"/>
<feature type="chain" id="PRO_5044764014" evidence="2">
    <location>
        <begin position="27"/>
        <end position="348"/>
    </location>
</feature>
<feature type="region of interest" description="Disordered" evidence="1">
    <location>
        <begin position="36"/>
        <end position="61"/>
    </location>
</feature>
<evidence type="ECO:0000256" key="1">
    <source>
        <dbReference type="SAM" id="MobiDB-lite"/>
    </source>
</evidence>
<comment type="caution">
    <text evidence="3">The sequence shown here is derived from an EMBL/GenBank/DDBJ whole genome shotgun (WGS) entry which is preliminary data.</text>
</comment>
<name>A0ABD1EIV2_HYPHA</name>
<evidence type="ECO:0000313" key="3">
    <source>
        <dbReference type="EMBL" id="KAL1494461.1"/>
    </source>
</evidence>
<proteinExistence type="predicted"/>
<keyword evidence="2" id="KW-0732">Signal</keyword>
<evidence type="ECO:0000313" key="4">
    <source>
        <dbReference type="Proteomes" id="UP001566132"/>
    </source>
</evidence>
<organism evidence="3 4">
    <name type="scientific">Hypothenemus hampei</name>
    <name type="common">Coffee berry borer</name>
    <dbReference type="NCBI Taxonomy" id="57062"/>
    <lineage>
        <taxon>Eukaryota</taxon>
        <taxon>Metazoa</taxon>
        <taxon>Ecdysozoa</taxon>
        <taxon>Arthropoda</taxon>
        <taxon>Hexapoda</taxon>
        <taxon>Insecta</taxon>
        <taxon>Pterygota</taxon>
        <taxon>Neoptera</taxon>
        <taxon>Endopterygota</taxon>
        <taxon>Coleoptera</taxon>
        <taxon>Polyphaga</taxon>
        <taxon>Cucujiformia</taxon>
        <taxon>Curculionidae</taxon>
        <taxon>Scolytinae</taxon>
        <taxon>Hypothenemus</taxon>
    </lineage>
</organism>
<feature type="signal peptide" evidence="2">
    <location>
        <begin position="1"/>
        <end position="26"/>
    </location>
</feature>
<accession>A0ABD1EIV2</accession>
<keyword evidence="4" id="KW-1185">Reference proteome</keyword>
<protein>
    <submittedName>
        <fullName evidence="3">Uncharacterized protein</fullName>
    </submittedName>
</protein>
<sequence length="348" mass="37254">MIFLLINNNNAITGAFMCLMVTVAYAANNIESNQEGRHLGKRRRPGIQQNSSPCHFGGGHIRPKNDPVMGRFFLDLQYLNVEHNYHLNINCGGGGGHQPIQAQAHPPVYGGHQKPLGHHHKPGKPAMGLLAGLFGGGNRPFQGAANLPPGGASHNPAGKHSILIKITDVLNKTVKGTTGPGTGVFSGAFAGILPTPQQFATGLSDGIQSFVGTLPAIGQSFQSILPSFSNFQLPQFNPGGPPNNINSIVNRPAPPTTPSLLPLSTTTDPDDIIFNDEIKPVHEDHDLITDPYTTNDKFLADNLPSGQYLLVSSPHLGLSHALDLTPINPTNLFNIWQQGIQGLLDEWF</sequence>